<feature type="compositionally biased region" description="Pro residues" evidence="1">
    <location>
        <begin position="40"/>
        <end position="53"/>
    </location>
</feature>
<reference evidence="2" key="1">
    <citation type="submission" date="2016-06" db="EMBL/GenBank/DDBJ databases">
        <authorList>
            <person name="Cuomo C."/>
            <person name="Litvintseva A."/>
            <person name="Heitman J."/>
            <person name="Chen Y."/>
            <person name="Sun S."/>
            <person name="Springer D."/>
            <person name="Dromer F."/>
            <person name="Young S."/>
            <person name="Zeng Q."/>
            <person name="Chapman S."/>
            <person name="Gujja S."/>
            <person name="Saif S."/>
            <person name="Birren B."/>
        </authorList>
    </citation>
    <scope>NUCLEOTIDE SEQUENCE</scope>
    <source>
        <strain evidence="2">CBS 7841</strain>
    </source>
</reference>
<feature type="compositionally biased region" description="Low complexity" evidence="1">
    <location>
        <begin position="54"/>
        <end position="65"/>
    </location>
</feature>
<evidence type="ECO:0000256" key="1">
    <source>
        <dbReference type="SAM" id="MobiDB-lite"/>
    </source>
</evidence>
<dbReference type="AlphaFoldDB" id="A0AAJ8M1B1"/>
<feature type="compositionally biased region" description="Pro residues" evidence="1">
    <location>
        <begin position="66"/>
        <end position="82"/>
    </location>
</feature>
<protein>
    <submittedName>
        <fullName evidence="2">Uncharacterized protein</fullName>
    </submittedName>
</protein>
<dbReference type="GeneID" id="91086874"/>
<accession>A0AAJ8M1B1</accession>
<evidence type="ECO:0000313" key="2">
    <source>
        <dbReference type="EMBL" id="WVN87481.1"/>
    </source>
</evidence>
<dbReference type="RefSeq" id="XP_066068181.1">
    <property type="nucleotide sequence ID" value="XM_066212084.1"/>
</dbReference>
<gene>
    <name evidence="2" type="ORF">L203_102663</name>
</gene>
<keyword evidence="3" id="KW-1185">Reference proteome</keyword>
<organism evidence="2 3">
    <name type="scientific">Cryptococcus depauperatus CBS 7841</name>
    <dbReference type="NCBI Taxonomy" id="1295531"/>
    <lineage>
        <taxon>Eukaryota</taxon>
        <taxon>Fungi</taxon>
        <taxon>Dikarya</taxon>
        <taxon>Basidiomycota</taxon>
        <taxon>Agaricomycotina</taxon>
        <taxon>Tremellomycetes</taxon>
        <taxon>Tremellales</taxon>
        <taxon>Cryptococcaceae</taxon>
        <taxon>Cryptococcus</taxon>
    </lineage>
</organism>
<dbReference type="KEGG" id="cdep:91086874"/>
<name>A0AAJ8M1B1_9TREE</name>
<reference evidence="2" key="3">
    <citation type="submission" date="2024-01" db="EMBL/GenBank/DDBJ databases">
        <authorList>
            <person name="Coelho M.A."/>
            <person name="David-Palma M."/>
            <person name="Shea T."/>
            <person name="Sun S."/>
            <person name="Cuomo C.A."/>
            <person name="Heitman J."/>
        </authorList>
    </citation>
    <scope>NUCLEOTIDE SEQUENCE</scope>
    <source>
        <strain evidence="2">CBS 7841</strain>
    </source>
</reference>
<evidence type="ECO:0000313" key="3">
    <source>
        <dbReference type="Proteomes" id="UP000094043"/>
    </source>
</evidence>
<feature type="compositionally biased region" description="Low complexity" evidence="1">
    <location>
        <begin position="153"/>
        <end position="174"/>
    </location>
</feature>
<sequence>MRTRRARPGSTRRSAQLTPARPTTRQHSQRPSRDTAPSHQPWPDPPRPRPLPPVATLAAVAAATTPPSPPPSAGIKPSPPRFPIDSRLDSAAPMLPSEPSAGCRGQTQPRDAAGGGGGEGGRRGAKGSESVAVVNGDTTALATRRSVAPSLLQAASAASAASLASGAGSDSNSARPPPALMSRLMAVPGERSVCATGR</sequence>
<dbReference type="Proteomes" id="UP000094043">
    <property type="component" value="Chromosome 3"/>
</dbReference>
<feature type="region of interest" description="Disordered" evidence="1">
    <location>
        <begin position="1"/>
        <end position="131"/>
    </location>
</feature>
<proteinExistence type="predicted"/>
<feature type="region of interest" description="Disordered" evidence="1">
    <location>
        <begin position="153"/>
        <end position="198"/>
    </location>
</feature>
<dbReference type="EMBL" id="CP143786">
    <property type="protein sequence ID" value="WVN87481.1"/>
    <property type="molecule type" value="Genomic_DNA"/>
</dbReference>
<reference evidence="2" key="2">
    <citation type="journal article" date="2022" name="Elife">
        <title>Obligate sexual reproduction of a homothallic fungus closely related to the Cryptococcus pathogenic species complex.</title>
        <authorList>
            <person name="Passer A.R."/>
            <person name="Clancey S.A."/>
            <person name="Shea T."/>
            <person name="David-Palma M."/>
            <person name="Averette A.F."/>
            <person name="Boekhout T."/>
            <person name="Porcel B.M."/>
            <person name="Nowrousian M."/>
            <person name="Cuomo C.A."/>
            <person name="Sun S."/>
            <person name="Heitman J."/>
            <person name="Coelho M.A."/>
        </authorList>
    </citation>
    <scope>NUCLEOTIDE SEQUENCE</scope>
    <source>
        <strain evidence="2">CBS 7841</strain>
    </source>
</reference>